<comment type="subcellular location">
    <subcellularLocation>
        <location evidence="1">Membrane</location>
        <topology evidence="1">Multi-pass membrane protein</topology>
    </subcellularLocation>
</comment>
<dbReference type="GO" id="GO:0016020">
    <property type="term" value="C:membrane"/>
    <property type="evidence" value="ECO:0007669"/>
    <property type="project" value="UniProtKB-SubCell"/>
</dbReference>
<keyword evidence="4" id="KW-0309">Germination</keyword>
<evidence type="ECO:0000256" key="2">
    <source>
        <dbReference type="ARBA" id="ARBA00007998"/>
    </source>
</evidence>
<dbReference type="Proteomes" id="UP000479114">
    <property type="component" value="Chromosome"/>
</dbReference>
<evidence type="ECO:0000256" key="8">
    <source>
        <dbReference type="SAM" id="Phobius"/>
    </source>
</evidence>
<name>A0A6C0NU11_9BACL</name>
<dbReference type="PANTHER" id="PTHR34975:SF2">
    <property type="entry name" value="SPORE GERMINATION PROTEIN A2"/>
    <property type="match status" value="1"/>
</dbReference>
<accession>A0A6C0NU11</accession>
<evidence type="ECO:0000256" key="1">
    <source>
        <dbReference type="ARBA" id="ARBA00004141"/>
    </source>
</evidence>
<keyword evidence="7 8" id="KW-0472">Membrane</keyword>
<evidence type="ECO:0000313" key="9">
    <source>
        <dbReference type="EMBL" id="QHW29611.1"/>
    </source>
</evidence>
<feature type="transmembrane region" description="Helical" evidence="8">
    <location>
        <begin position="80"/>
        <end position="98"/>
    </location>
</feature>
<dbReference type="PANTHER" id="PTHR34975">
    <property type="entry name" value="SPORE GERMINATION PROTEIN A2"/>
    <property type="match status" value="1"/>
</dbReference>
<dbReference type="Pfam" id="PF03845">
    <property type="entry name" value="Spore_permease"/>
    <property type="match status" value="1"/>
</dbReference>
<evidence type="ECO:0000256" key="5">
    <source>
        <dbReference type="ARBA" id="ARBA00022692"/>
    </source>
</evidence>
<protein>
    <submittedName>
        <fullName evidence="9">Endospore germination permease</fullName>
    </submittedName>
</protein>
<evidence type="ECO:0000313" key="10">
    <source>
        <dbReference type="Proteomes" id="UP000479114"/>
    </source>
</evidence>
<sequence>MKIPPIEKISGTQLGLILFTFVVSTINLTVPGEMVMYAKHDAWLSVLPAALLGLLTVWVMTTLSRRYPGLTIVEYGSKILGKWFGTLLGLNFIYYWYVSISTITFQHTAFISTLLLPNSPSIVGCTTLLVLCAMTATAGIEVIGRCNQFLTPLLIVAILPIFMLTIKDANPAFLQPVLGDGLKPVLKGAYMPASAYMNQLYILGWLLPYLNHQKEDRKASLFALAGITGTVFFIVMLSIMVLGPLTGKLTYSFLSVIQYVGVEGSFERLEAIAVSIWVMGYFVKVSIALFILCLTVGQVFGIQNHRDLMVPVILLTVVGSIWIFKNGSELLDYLVFTFPLLALLNQTFIPILLLVIDTVRRRFTPSRT</sequence>
<evidence type="ECO:0000256" key="4">
    <source>
        <dbReference type="ARBA" id="ARBA00022544"/>
    </source>
</evidence>
<dbReference type="EMBL" id="CP048286">
    <property type="protein sequence ID" value="QHW29611.1"/>
    <property type="molecule type" value="Genomic_DNA"/>
</dbReference>
<evidence type="ECO:0000256" key="6">
    <source>
        <dbReference type="ARBA" id="ARBA00022989"/>
    </source>
</evidence>
<dbReference type="AlphaFoldDB" id="A0A6C0NU11"/>
<feature type="transmembrane region" description="Helical" evidence="8">
    <location>
        <begin position="308"/>
        <end position="324"/>
    </location>
</feature>
<feature type="transmembrane region" description="Helical" evidence="8">
    <location>
        <begin position="336"/>
        <end position="356"/>
    </location>
</feature>
<keyword evidence="3" id="KW-0813">Transport</keyword>
<keyword evidence="6 8" id="KW-1133">Transmembrane helix</keyword>
<feature type="transmembrane region" description="Helical" evidence="8">
    <location>
        <begin position="189"/>
        <end position="209"/>
    </location>
</feature>
<keyword evidence="10" id="KW-1185">Reference proteome</keyword>
<organism evidence="9 10">
    <name type="scientific">Paenibacillus rhizovicinus</name>
    <dbReference type="NCBI Taxonomy" id="2704463"/>
    <lineage>
        <taxon>Bacteria</taxon>
        <taxon>Bacillati</taxon>
        <taxon>Bacillota</taxon>
        <taxon>Bacilli</taxon>
        <taxon>Bacillales</taxon>
        <taxon>Paenibacillaceae</taxon>
        <taxon>Paenibacillus</taxon>
    </lineage>
</organism>
<evidence type="ECO:0000256" key="7">
    <source>
        <dbReference type="ARBA" id="ARBA00023136"/>
    </source>
</evidence>
<dbReference type="RefSeq" id="WP_162638181.1">
    <property type="nucleotide sequence ID" value="NZ_CP048286.1"/>
</dbReference>
<dbReference type="KEGG" id="prz:GZH47_01350"/>
<feature type="transmembrane region" description="Helical" evidence="8">
    <location>
        <begin position="42"/>
        <end position="60"/>
    </location>
</feature>
<evidence type="ECO:0000256" key="3">
    <source>
        <dbReference type="ARBA" id="ARBA00022448"/>
    </source>
</evidence>
<dbReference type="Gene3D" id="1.20.1740.10">
    <property type="entry name" value="Amino acid/polyamine transporter I"/>
    <property type="match status" value="1"/>
</dbReference>
<feature type="transmembrane region" description="Helical" evidence="8">
    <location>
        <begin position="221"/>
        <end position="245"/>
    </location>
</feature>
<comment type="similarity">
    <text evidence="2">Belongs to the amino acid-polyamine-organocation (APC) superfamily. Spore germination protein (SGP) (TC 2.A.3.9) family.</text>
</comment>
<reference evidence="9 10" key="1">
    <citation type="submission" date="2020-02" db="EMBL/GenBank/DDBJ databases">
        <title>Paenibacillus sp. nov., isolated from rhizosphere soil of tomato.</title>
        <authorList>
            <person name="Weon H.-Y."/>
            <person name="Lee S.A."/>
        </authorList>
    </citation>
    <scope>NUCLEOTIDE SEQUENCE [LARGE SCALE GENOMIC DNA]</scope>
    <source>
        <strain evidence="9 10">14171R-81</strain>
    </source>
</reference>
<proteinExistence type="inferred from homology"/>
<keyword evidence="5 8" id="KW-0812">Transmembrane</keyword>
<feature type="transmembrane region" description="Helical" evidence="8">
    <location>
        <begin position="12"/>
        <end position="30"/>
    </location>
</feature>
<dbReference type="NCBIfam" id="TIGR00912">
    <property type="entry name" value="2A0309"/>
    <property type="match status" value="1"/>
</dbReference>
<feature type="transmembrane region" description="Helical" evidence="8">
    <location>
        <begin position="271"/>
        <end position="296"/>
    </location>
</feature>
<feature type="transmembrane region" description="Helical" evidence="8">
    <location>
        <begin position="149"/>
        <end position="169"/>
    </location>
</feature>
<feature type="transmembrane region" description="Helical" evidence="8">
    <location>
        <begin position="118"/>
        <end position="137"/>
    </location>
</feature>
<gene>
    <name evidence="9" type="ORF">GZH47_01350</name>
</gene>
<dbReference type="GO" id="GO:0009847">
    <property type="term" value="P:spore germination"/>
    <property type="evidence" value="ECO:0007669"/>
    <property type="project" value="InterPro"/>
</dbReference>
<dbReference type="InterPro" id="IPR004761">
    <property type="entry name" value="Spore_GerAB"/>
</dbReference>